<name>A0A9W6ZM94_9STRA</name>
<protein>
    <submittedName>
        <fullName evidence="1">Uncharacterized protein</fullName>
    </submittedName>
</protein>
<comment type="caution">
    <text evidence="1">The sequence shown here is derived from an EMBL/GenBank/DDBJ whole genome shotgun (WGS) entry which is preliminary data.</text>
</comment>
<keyword evidence="2" id="KW-1185">Reference proteome</keyword>
<proteinExistence type="predicted"/>
<dbReference type="PANTHER" id="PTHR31630:SF6">
    <property type="entry name" value="PHYTANOYL-COA DIOXYGENASE-RELATED"/>
    <property type="match status" value="1"/>
</dbReference>
<dbReference type="Proteomes" id="UP001165082">
    <property type="component" value="Unassembled WGS sequence"/>
</dbReference>
<dbReference type="SUPFAM" id="SSF51197">
    <property type="entry name" value="Clavaminate synthase-like"/>
    <property type="match status" value="1"/>
</dbReference>
<dbReference type="Pfam" id="PF05721">
    <property type="entry name" value="PhyH"/>
    <property type="match status" value="1"/>
</dbReference>
<accession>A0A9W6ZM94</accession>
<dbReference type="Gene3D" id="2.60.120.620">
    <property type="entry name" value="q2cbj1_9rhob like domain"/>
    <property type="match status" value="1"/>
</dbReference>
<dbReference type="EMBL" id="BRXZ01002062">
    <property type="protein sequence ID" value="GMH53603.1"/>
    <property type="molecule type" value="Genomic_DNA"/>
</dbReference>
<gene>
    <name evidence="1" type="ORF">TrRE_jg9832</name>
</gene>
<dbReference type="InterPro" id="IPR008775">
    <property type="entry name" value="Phytyl_CoA_dOase-like"/>
</dbReference>
<evidence type="ECO:0000313" key="2">
    <source>
        <dbReference type="Proteomes" id="UP001165082"/>
    </source>
</evidence>
<dbReference type="PANTHER" id="PTHR31630">
    <property type="entry name" value="PHYTANOYL-COA DIOXYGENASE-RELATED-RELATED"/>
    <property type="match status" value="1"/>
</dbReference>
<dbReference type="AlphaFoldDB" id="A0A9W6ZM94"/>
<evidence type="ECO:0000313" key="1">
    <source>
        <dbReference type="EMBL" id="GMH53603.1"/>
    </source>
</evidence>
<sequence>MGIDTIEVLKFFVTAFSFVKYGKAVKLKWPDPWIEVKFIKTTKGAEGIVRKDCCVVEVGDAIGMKRIFREMGYVVVAGVMNKEEVEKTKGLVWDYIEGASSVKLALEGKVGMHPCVNRDDPKTWAASSWPDTLEGGIFPHFGVGHSRAAWFVRTRSKVQQVFEGFWGAEAHGGLLASFDSMLLWRSGEVTDKGWFHIDQNPATNPGFQNVQGLVNLVRVVEGRGGNVVVPKSHSRFAEWAEHEDYKEKIGEVKGDDWMEVWGRDAVGAVCLELLEGDMLLWDSRLVHCSNGVEGGGGGERQEEVTRAAVLVTMYPKNRVGSDVRGARMECVARGETGTHWANRVRVLGAERGAGREVEDTRVKMMRDSTDALVNGLEGVLELGGLALVG</sequence>
<dbReference type="OrthoDB" id="445007at2759"/>
<organism evidence="1 2">
    <name type="scientific">Triparma retinervis</name>
    <dbReference type="NCBI Taxonomy" id="2557542"/>
    <lineage>
        <taxon>Eukaryota</taxon>
        <taxon>Sar</taxon>
        <taxon>Stramenopiles</taxon>
        <taxon>Ochrophyta</taxon>
        <taxon>Bolidophyceae</taxon>
        <taxon>Parmales</taxon>
        <taxon>Triparmaceae</taxon>
        <taxon>Triparma</taxon>
    </lineage>
</organism>
<reference evidence="1" key="1">
    <citation type="submission" date="2022-07" db="EMBL/GenBank/DDBJ databases">
        <title>Genome analysis of Parmales, a sister group of diatoms, reveals the evolutionary specialization of diatoms from phago-mixotrophs to photoautotrophs.</title>
        <authorList>
            <person name="Ban H."/>
            <person name="Sato S."/>
            <person name="Yoshikawa S."/>
            <person name="Kazumasa Y."/>
            <person name="Nakamura Y."/>
            <person name="Ichinomiya M."/>
            <person name="Saitoh K."/>
            <person name="Sato N."/>
            <person name="Blanc-Mathieu R."/>
            <person name="Endo H."/>
            <person name="Kuwata A."/>
            <person name="Ogata H."/>
        </authorList>
    </citation>
    <scope>NUCLEOTIDE SEQUENCE</scope>
</reference>